<feature type="compositionally biased region" description="Polar residues" evidence="1">
    <location>
        <begin position="790"/>
        <end position="802"/>
    </location>
</feature>
<dbReference type="SUPFAM" id="SSF52540">
    <property type="entry name" value="P-loop containing nucleoside triphosphate hydrolases"/>
    <property type="match status" value="1"/>
</dbReference>
<dbReference type="Gene3D" id="3.40.50.300">
    <property type="entry name" value="P-loop containing nucleotide triphosphate hydrolases"/>
    <property type="match status" value="1"/>
</dbReference>
<evidence type="ECO:0000256" key="1">
    <source>
        <dbReference type="SAM" id="MobiDB-lite"/>
    </source>
</evidence>
<dbReference type="PANTHER" id="PTHR47691:SF3">
    <property type="entry name" value="HTH-TYPE TRANSCRIPTIONAL REGULATOR RV0890C-RELATED"/>
    <property type="match status" value="1"/>
</dbReference>
<accession>A0ABT4B2Y5</accession>
<protein>
    <submittedName>
        <fullName evidence="2">Tetratricopeptide repeat protein</fullName>
    </submittedName>
</protein>
<keyword evidence="3" id="KW-1185">Reference proteome</keyword>
<dbReference type="Gene3D" id="1.25.40.10">
    <property type="entry name" value="Tetratricopeptide repeat domain"/>
    <property type="match status" value="2"/>
</dbReference>
<proteinExistence type="predicted"/>
<dbReference type="InterPro" id="IPR011990">
    <property type="entry name" value="TPR-like_helical_dom_sf"/>
</dbReference>
<reference evidence="2" key="1">
    <citation type="submission" date="2022-11" db="EMBL/GenBank/DDBJ databases">
        <authorList>
            <person name="Somphong A."/>
            <person name="Phongsopitanun W."/>
        </authorList>
    </citation>
    <scope>NUCLEOTIDE SEQUENCE</scope>
    <source>
        <strain evidence="2">Pm04-4</strain>
    </source>
</reference>
<dbReference type="SMART" id="SM00028">
    <property type="entry name" value="TPR"/>
    <property type="match status" value="6"/>
</dbReference>
<evidence type="ECO:0000313" key="3">
    <source>
        <dbReference type="Proteomes" id="UP001151002"/>
    </source>
</evidence>
<dbReference type="PRINTS" id="PR00364">
    <property type="entry name" value="DISEASERSIST"/>
</dbReference>
<name>A0ABT4B2Y5_9ACTN</name>
<gene>
    <name evidence="2" type="ORF">OWR29_22910</name>
</gene>
<dbReference type="SUPFAM" id="SSF48452">
    <property type="entry name" value="TPR-like"/>
    <property type="match status" value="2"/>
</dbReference>
<dbReference type="Proteomes" id="UP001151002">
    <property type="component" value="Unassembled WGS sequence"/>
</dbReference>
<evidence type="ECO:0000313" key="2">
    <source>
        <dbReference type="EMBL" id="MCY1140859.1"/>
    </source>
</evidence>
<dbReference type="Pfam" id="PF13424">
    <property type="entry name" value="TPR_12"/>
    <property type="match status" value="2"/>
</dbReference>
<comment type="caution">
    <text evidence="2">The sequence shown here is derived from an EMBL/GenBank/DDBJ whole genome shotgun (WGS) entry which is preliminary data.</text>
</comment>
<dbReference type="InterPro" id="IPR019734">
    <property type="entry name" value="TPR_rpt"/>
</dbReference>
<sequence>MAGPPDPARAGRVDDIVEQLRLLKAWAGRPSYETITDRVNAAWAAAGRPARELARRSTVADCFRPGRRRLSDDLVVAVVEALHPDPGYVVQWRQTLQAIAGRAEAASQVRVHAGLPPDLAGFTGRTTELCHLRQAAQRGDAVVISAIEGMAGIGKTQLAIHAGHQLLRAGDVDRTLFVNLRGFDPDQPPADPAAVLDGFLRLLGVPGQRIPHELDGRVALYRSRLTGRRALVVLDNAADADQVRPLLPATPGCLTLITSRRSLAGLGTTTRLTVDVLAPDEAVALLAGAAPVGEDPGSAARLAERCGYLPLALSLVAGQIRRTPGWTLTDHADRLDERHAERRLETGVEAALDLSYRRLPDDLRRLLRRLALHPGQDFDAYVAAALDNSGLPTAQARLERLLSDHLLQETESGRYTFHDLVRAHSVTRAREEERPADRRGGLDRLFGYYLAAVADGVEALYGASARPEASIPPAVTPVPDLSSAGAALTWLDTERPALIAMVVGELSAHAITLARALWLYLSAGHNADAVIVHGHAVRAALRVGDDNDQAHALVNLGVATAWLSKHREAAAYYRRGLELFRGTGDQAGEARAVDCLGSAMMLLGRYAEAIECNQQALALSRLIDDPVCENSALCGLGIAHLRLGELTAAIDYLEKSLAGCRRFGLRSGEAYALRGLGEAEMWAGRYEAAGEHLRQALEMVRRFGHRDVEGNLIADLGDLSIRVGRPDEGAECHRRALAIAREGGDRVGEALSLNGLGEAALAAGRPEDALALHVAARTCATEIDNQEQLTRAQAGLSRTSQALDEPKRRR</sequence>
<feature type="region of interest" description="Disordered" evidence="1">
    <location>
        <begin position="790"/>
        <end position="810"/>
    </location>
</feature>
<dbReference type="RefSeq" id="WP_267565197.1">
    <property type="nucleotide sequence ID" value="NZ_JAPNTZ010000008.1"/>
</dbReference>
<dbReference type="EMBL" id="JAPNTZ010000008">
    <property type="protein sequence ID" value="MCY1140859.1"/>
    <property type="molecule type" value="Genomic_DNA"/>
</dbReference>
<dbReference type="PANTHER" id="PTHR47691">
    <property type="entry name" value="REGULATOR-RELATED"/>
    <property type="match status" value="1"/>
</dbReference>
<dbReference type="InterPro" id="IPR027417">
    <property type="entry name" value="P-loop_NTPase"/>
</dbReference>
<organism evidence="2 3">
    <name type="scientific">Paractinoplanes pyxinae</name>
    <dbReference type="NCBI Taxonomy" id="2997416"/>
    <lineage>
        <taxon>Bacteria</taxon>
        <taxon>Bacillati</taxon>
        <taxon>Actinomycetota</taxon>
        <taxon>Actinomycetes</taxon>
        <taxon>Micromonosporales</taxon>
        <taxon>Micromonosporaceae</taxon>
        <taxon>Paractinoplanes</taxon>
    </lineage>
</organism>